<dbReference type="SUPFAM" id="SSF53254">
    <property type="entry name" value="Phosphoglycerate mutase-like"/>
    <property type="match status" value="1"/>
</dbReference>
<evidence type="ECO:0000313" key="3">
    <source>
        <dbReference type="EMBL" id="CAB4608696.1"/>
    </source>
</evidence>
<feature type="compositionally biased region" description="Polar residues" evidence="1">
    <location>
        <begin position="204"/>
        <end position="213"/>
    </location>
</feature>
<dbReference type="EMBL" id="CAEZUY010000011">
    <property type="protein sequence ID" value="CAB4608696.1"/>
    <property type="molecule type" value="Genomic_DNA"/>
</dbReference>
<feature type="region of interest" description="Disordered" evidence="1">
    <location>
        <begin position="204"/>
        <end position="230"/>
    </location>
</feature>
<dbReference type="CDD" id="cd07067">
    <property type="entry name" value="HP_PGM_like"/>
    <property type="match status" value="1"/>
</dbReference>
<gene>
    <name evidence="2" type="ORF">UFOPK1778_01014</name>
    <name evidence="3" type="ORF">UFOPK1863_00248</name>
</gene>
<accession>A0A6J6GAL1</accession>
<name>A0A6J6GAL1_9ZZZZ</name>
<dbReference type="PANTHER" id="PTHR48100:SF2">
    <property type="entry name" value="CONSERVED PROTEIN"/>
    <property type="match status" value="1"/>
</dbReference>
<dbReference type="InterPro" id="IPR050275">
    <property type="entry name" value="PGM_Phosphatase"/>
</dbReference>
<dbReference type="AlphaFoldDB" id="A0A6J6GAL1"/>
<dbReference type="GO" id="GO:0016791">
    <property type="term" value="F:phosphatase activity"/>
    <property type="evidence" value="ECO:0007669"/>
    <property type="project" value="TreeGrafter"/>
</dbReference>
<proteinExistence type="predicted"/>
<dbReference type="PANTHER" id="PTHR48100">
    <property type="entry name" value="BROAD-SPECIFICITY PHOSPHATASE YOR283W-RELATED"/>
    <property type="match status" value="1"/>
</dbReference>
<dbReference type="InterPro" id="IPR013078">
    <property type="entry name" value="His_Pase_superF_clade-1"/>
</dbReference>
<dbReference type="GO" id="GO:0005737">
    <property type="term" value="C:cytoplasm"/>
    <property type="evidence" value="ECO:0007669"/>
    <property type="project" value="TreeGrafter"/>
</dbReference>
<sequence>MPVAKSVEIHLLRHGHSSANGLGILAGRDNSVKLSPAGIAQAEALIPILQGGSYDLVLSSPIYRCQETLYPFLESISDKRAQTPFRLEDRLQEMDYGDWSGKKLSALGKKPLWRTIQSRPSLVRFPQGESFLEMSHRVNEVLHEILQTKAERVLVCSHGDVIKAMIAQGLGLHLDQFQRIIVDPASISVISLSPDGASIIKVNDTSHLPTKNGSGKAKKRGPLLGGGAGR</sequence>
<reference evidence="2" key="1">
    <citation type="submission" date="2020-05" db="EMBL/GenBank/DDBJ databases">
        <authorList>
            <person name="Chiriac C."/>
            <person name="Salcher M."/>
            <person name="Ghai R."/>
            <person name="Kavagutti S V."/>
        </authorList>
    </citation>
    <scope>NUCLEOTIDE SEQUENCE</scope>
</reference>
<dbReference type="InterPro" id="IPR029033">
    <property type="entry name" value="His_PPase_superfam"/>
</dbReference>
<evidence type="ECO:0000256" key="1">
    <source>
        <dbReference type="SAM" id="MobiDB-lite"/>
    </source>
</evidence>
<dbReference type="Gene3D" id="3.40.50.1240">
    <property type="entry name" value="Phosphoglycerate mutase-like"/>
    <property type="match status" value="1"/>
</dbReference>
<dbReference type="EMBL" id="CAEZUD010000062">
    <property type="protein sequence ID" value="CAB4596839.1"/>
    <property type="molecule type" value="Genomic_DNA"/>
</dbReference>
<dbReference type="Pfam" id="PF00300">
    <property type="entry name" value="His_Phos_1"/>
    <property type="match status" value="1"/>
</dbReference>
<dbReference type="PIRSF" id="PIRSF000709">
    <property type="entry name" value="6PFK_2-Ptase"/>
    <property type="match status" value="1"/>
</dbReference>
<dbReference type="SMART" id="SM00855">
    <property type="entry name" value="PGAM"/>
    <property type="match status" value="1"/>
</dbReference>
<protein>
    <submittedName>
        <fullName evidence="2">Unannotated protein</fullName>
    </submittedName>
</protein>
<organism evidence="2">
    <name type="scientific">freshwater metagenome</name>
    <dbReference type="NCBI Taxonomy" id="449393"/>
    <lineage>
        <taxon>unclassified sequences</taxon>
        <taxon>metagenomes</taxon>
        <taxon>ecological metagenomes</taxon>
    </lineage>
</organism>
<evidence type="ECO:0000313" key="2">
    <source>
        <dbReference type="EMBL" id="CAB4596839.1"/>
    </source>
</evidence>